<evidence type="ECO:0000313" key="1">
    <source>
        <dbReference type="EMBL" id="KAK3218308.1"/>
    </source>
</evidence>
<sequence>MAIFVEKCDTNDHSIQLVAFLETKLGSVDNRIIRGLGGVVLTRGVGVDADGSAGGLLSLLSEELVSIKDCISNRLCIILVGVIIKLNQEVVLCNVYAPNSENERRELCGFILNVQQSFPLPWCLRADFNTVLNAAERNGGEFNKWSARAFNNFILQAKTKLRAARGIINKWAMAKVKDQDTTKELEEKLAKIDERAGSNKWTDTLSYERLEAIFDIWKAIRREE</sequence>
<dbReference type="Gene3D" id="3.60.10.10">
    <property type="entry name" value="Endonuclease/exonuclease/phosphatase"/>
    <property type="match status" value="1"/>
</dbReference>
<gene>
    <name evidence="1" type="ORF">Dsin_012278</name>
</gene>
<keyword evidence="2" id="KW-1185">Reference proteome</keyword>
<dbReference type="Proteomes" id="UP001281410">
    <property type="component" value="Unassembled WGS sequence"/>
</dbReference>
<protein>
    <submittedName>
        <fullName evidence="1">Uncharacterized protein</fullName>
    </submittedName>
</protein>
<dbReference type="SUPFAM" id="SSF56219">
    <property type="entry name" value="DNase I-like"/>
    <property type="match status" value="1"/>
</dbReference>
<dbReference type="EMBL" id="JANJYJ010000004">
    <property type="protein sequence ID" value="KAK3218308.1"/>
    <property type="molecule type" value="Genomic_DNA"/>
</dbReference>
<comment type="caution">
    <text evidence="1">The sequence shown here is derived from an EMBL/GenBank/DDBJ whole genome shotgun (WGS) entry which is preliminary data.</text>
</comment>
<dbReference type="AlphaFoldDB" id="A0AAE0AHP4"/>
<accession>A0AAE0AHP4</accession>
<proteinExistence type="predicted"/>
<name>A0AAE0AHP4_9ROSI</name>
<reference evidence="1" key="1">
    <citation type="journal article" date="2023" name="Plant J.">
        <title>Genome sequences and population genomics provide insights into the demographic history, inbreeding, and mutation load of two 'living fossil' tree species of Dipteronia.</title>
        <authorList>
            <person name="Feng Y."/>
            <person name="Comes H.P."/>
            <person name="Chen J."/>
            <person name="Zhu S."/>
            <person name="Lu R."/>
            <person name="Zhang X."/>
            <person name="Li P."/>
            <person name="Qiu J."/>
            <person name="Olsen K.M."/>
            <person name="Qiu Y."/>
        </authorList>
    </citation>
    <scope>NUCLEOTIDE SEQUENCE</scope>
    <source>
        <strain evidence="1">NBL</strain>
    </source>
</reference>
<organism evidence="1 2">
    <name type="scientific">Dipteronia sinensis</name>
    <dbReference type="NCBI Taxonomy" id="43782"/>
    <lineage>
        <taxon>Eukaryota</taxon>
        <taxon>Viridiplantae</taxon>
        <taxon>Streptophyta</taxon>
        <taxon>Embryophyta</taxon>
        <taxon>Tracheophyta</taxon>
        <taxon>Spermatophyta</taxon>
        <taxon>Magnoliopsida</taxon>
        <taxon>eudicotyledons</taxon>
        <taxon>Gunneridae</taxon>
        <taxon>Pentapetalae</taxon>
        <taxon>rosids</taxon>
        <taxon>malvids</taxon>
        <taxon>Sapindales</taxon>
        <taxon>Sapindaceae</taxon>
        <taxon>Hippocastanoideae</taxon>
        <taxon>Acereae</taxon>
        <taxon>Dipteronia</taxon>
    </lineage>
</organism>
<dbReference type="InterPro" id="IPR036691">
    <property type="entry name" value="Endo/exonu/phosph_ase_sf"/>
</dbReference>
<evidence type="ECO:0000313" key="2">
    <source>
        <dbReference type="Proteomes" id="UP001281410"/>
    </source>
</evidence>